<accession>A0ABY5RFD0</accession>
<dbReference type="RefSeq" id="WP_258302752.1">
    <property type="nucleotide sequence ID" value="NZ_CP078063.1"/>
</dbReference>
<reference evidence="2" key="1">
    <citation type="submission" date="2021-07" db="EMBL/GenBank/DDBJ databases">
        <title>Studies on halocins as antimicrobial molecules from haloarchaea.</title>
        <authorList>
            <person name="Kumar S."/>
            <person name="Khare S.K."/>
        </authorList>
    </citation>
    <scope>NUCLEOTIDE SEQUENCE</scope>
    <source>
        <strain evidence="2">NCIM 5678</strain>
    </source>
</reference>
<dbReference type="GO" id="GO:0016740">
    <property type="term" value="F:transferase activity"/>
    <property type="evidence" value="ECO:0007669"/>
    <property type="project" value="UniProtKB-KW"/>
</dbReference>
<dbReference type="PANTHER" id="PTHR36836:SF1">
    <property type="entry name" value="COLANIC ACID BIOSYNTHESIS PROTEIN WCAK"/>
    <property type="match status" value="1"/>
</dbReference>
<keyword evidence="3" id="KW-1185">Reference proteome</keyword>
<gene>
    <name evidence="2" type="ORF">KU306_02290</name>
</gene>
<evidence type="ECO:0000313" key="3">
    <source>
        <dbReference type="Proteomes" id="UP001058330"/>
    </source>
</evidence>
<organism evidence="2 3">
    <name type="scientific">Haloferax larsenii</name>
    <dbReference type="NCBI Taxonomy" id="302484"/>
    <lineage>
        <taxon>Archaea</taxon>
        <taxon>Methanobacteriati</taxon>
        <taxon>Methanobacteriota</taxon>
        <taxon>Stenosarchaea group</taxon>
        <taxon>Halobacteria</taxon>
        <taxon>Halobacteriales</taxon>
        <taxon>Haloferacaceae</taxon>
        <taxon>Haloferax</taxon>
    </lineage>
</organism>
<keyword evidence="2" id="KW-0808">Transferase</keyword>
<feature type="domain" description="Polysaccharide pyruvyl transferase" evidence="1">
    <location>
        <begin position="22"/>
        <end position="309"/>
    </location>
</feature>
<sequence length="346" mass="37889">MSHILDEVSGRVLLVGGYGVGNIGDEAILSGLLDQVSPNISELTVVTHDAEETRSLHASSVPSSVSFSPIEPSPRRLTAELIKNDHFVFGGGGLFSRYMGPYAAKIPYYAIAAKSLFKSVHWEALGVYPSTPRNTLKALSFVMNRSSTVSVRDPVSQRFLSSEGVRDVALVDDAATKLSFDSDRGEKLLEEQGVNTNEPVIGVAARRVLNDSINDQLQTSYLQVSKELNKRGYNIVFIPFCRHSYAPIGKDHEVCETLESKVDQSTTVSYSHPTDALSIVSAFDGLLATRLHSMIFAHICETPFVAIEYADKVSSLLKYYGKEDHGIDLTEARTGKILSKMDELVL</sequence>
<dbReference type="Proteomes" id="UP001058330">
    <property type="component" value="Chromosome"/>
</dbReference>
<protein>
    <submittedName>
        <fullName evidence="2">Polysaccharide pyruvyl transferase family protein</fullName>
    </submittedName>
</protein>
<evidence type="ECO:0000259" key="1">
    <source>
        <dbReference type="Pfam" id="PF04230"/>
    </source>
</evidence>
<dbReference type="InterPro" id="IPR007345">
    <property type="entry name" value="Polysacch_pyruvyl_Trfase"/>
</dbReference>
<dbReference type="Pfam" id="PF04230">
    <property type="entry name" value="PS_pyruv_trans"/>
    <property type="match status" value="1"/>
</dbReference>
<name>A0ABY5RFD0_HALLR</name>
<evidence type="ECO:0000313" key="2">
    <source>
        <dbReference type="EMBL" id="UVE50740.1"/>
    </source>
</evidence>
<proteinExistence type="predicted"/>
<dbReference type="EMBL" id="CP078063">
    <property type="protein sequence ID" value="UVE50740.1"/>
    <property type="molecule type" value="Genomic_DNA"/>
</dbReference>
<dbReference type="PANTHER" id="PTHR36836">
    <property type="entry name" value="COLANIC ACID BIOSYNTHESIS PROTEIN WCAK"/>
    <property type="match status" value="1"/>
</dbReference>
<dbReference type="GeneID" id="74527687"/>